<dbReference type="OrthoDB" id="9812892at2"/>
<comment type="similarity">
    <text evidence="8">Belongs to the TonB-dependent receptor family.</text>
</comment>
<name>A0A2P8DDH1_9BACT</name>
<dbReference type="SUPFAM" id="SSF56935">
    <property type="entry name" value="Porins"/>
    <property type="match status" value="1"/>
</dbReference>
<keyword evidence="5 9" id="KW-0732">Signal</keyword>
<dbReference type="GO" id="GO:0009279">
    <property type="term" value="C:cell outer membrane"/>
    <property type="evidence" value="ECO:0007669"/>
    <property type="project" value="UniProtKB-SubCell"/>
</dbReference>
<dbReference type="GO" id="GO:0044718">
    <property type="term" value="P:siderophore transmembrane transport"/>
    <property type="evidence" value="ECO:0007669"/>
    <property type="project" value="TreeGrafter"/>
</dbReference>
<keyword evidence="6 8" id="KW-0472">Membrane</keyword>
<keyword evidence="3 8" id="KW-1134">Transmembrane beta strand</keyword>
<dbReference type="InterPro" id="IPR039426">
    <property type="entry name" value="TonB-dep_rcpt-like"/>
</dbReference>
<reference evidence="11 12" key="1">
    <citation type="submission" date="2018-03" db="EMBL/GenBank/DDBJ databases">
        <title>Genomic Encyclopedia of Type Strains, Phase III (KMG-III): the genomes of soil and plant-associated and newly described type strains.</title>
        <authorList>
            <person name="Whitman W."/>
        </authorList>
    </citation>
    <scope>NUCLEOTIDE SEQUENCE [LARGE SCALE GENOMIC DNA]</scope>
    <source>
        <strain evidence="11 12">CGMCC 1.12700</strain>
    </source>
</reference>
<keyword evidence="11" id="KW-0675">Receptor</keyword>
<protein>
    <submittedName>
        <fullName evidence="11">Outer membrane receptor protein involved in Fe transport</fullName>
    </submittedName>
</protein>
<sequence>MTAFLRTVLLCLVLPFSAFAGPGTVKGTILSADGQPVPGVAVLLDGTDFVTETDAEGNYVLEHIPEGSYSLSVSGVGFKAVHREITVSGGDPKPENFSIRMEGVALKNVTVLGLTELQAVNRQAYNVTTIDAKKLYNTTLDLSHALDRLAGIRVRESGGVGSNIDFSLNGFSGNQVRFFLDGVPMDNFGSSFQINNVPVNFAERVEVYKGSVPVWLGSDALGGAVNIITGNKLRNYIDVSYSFGSFNTHRSCINAALTSKKGFTAQISAFQNYSDNNYKVTLEVADINTGAYTPDQTVRRFHDLYHNETVVANIGVLDKSWADQLLLGITLGNNYKEIQTGARMVAVFGARHTRGNIIMPTLKYKKQNFLIRGLDVVLNANYNFGKEQTIDTVSGRYDWYGNYKAYPGLGGESARTMYKYGNNNGLVTTTLFYKISEKQSLALNNVFSTFNRKGADELYPESTVNAQPQTTIKNITGLSYKIDFTDKWTATVFGKILHQNAHRRSVITAVGMPDEILDQYNKSTNYGYGLATSYYLLPQLQAKFSYEKSNRLPENFELFGDVVNQESNFNLKPEISHNFNLGLNYNFSIGEQHRFMAGLTGIYRDAKDFIFFRFNANQWKVVADNLNAVSNIGFESELRYSFKQLLMVELNATYQDIRNQVKYDPPGSIGISPVYHDRMPNIPFLYGHGSASLFLNDVLCRGDKLSFGYNLLYVYAFYLYWPSRGSKDDKYDIPTQLSHDVNMIYTLKNGRYNIALECRNLANERLYDNFSLQKPGRSFAIKLRYFYAK</sequence>
<feature type="domain" description="TonB-dependent receptor plug" evidence="10">
    <location>
        <begin position="122"/>
        <end position="224"/>
    </location>
</feature>
<dbReference type="InterPro" id="IPR037066">
    <property type="entry name" value="Plug_dom_sf"/>
</dbReference>
<dbReference type="InterPro" id="IPR012910">
    <property type="entry name" value="Plug_dom"/>
</dbReference>
<dbReference type="InterPro" id="IPR036942">
    <property type="entry name" value="Beta-barrel_TonB_sf"/>
</dbReference>
<dbReference type="PROSITE" id="PS52016">
    <property type="entry name" value="TONB_DEPENDENT_REC_3"/>
    <property type="match status" value="1"/>
</dbReference>
<evidence type="ECO:0000256" key="5">
    <source>
        <dbReference type="ARBA" id="ARBA00022729"/>
    </source>
</evidence>
<evidence type="ECO:0000256" key="8">
    <source>
        <dbReference type="PROSITE-ProRule" id="PRU01360"/>
    </source>
</evidence>
<keyword evidence="4 8" id="KW-0812">Transmembrane</keyword>
<dbReference type="InterPro" id="IPR013784">
    <property type="entry name" value="Carb-bd-like_fold"/>
</dbReference>
<feature type="signal peptide" evidence="9">
    <location>
        <begin position="1"/>
        <end position="20"/>
    </location>
</feature>
<comment type="caution">
    <text evidence="11">The sequence shown here is derived from an EMBL/GenBank/DDBJ whole genome shotgun (WGS) entry which is preliminary data.</text>
</comment>
<evidence type="ECO:0000256" key="3">
    <source>
        <dbReference type="ARBA" id="ARBA00022452"/>
    </source>
</evidence>
<dbReference type="Gene3D" id="2.40.170.20">
    <property type="entry name" value="TonB-dependent receptor, beta-barrel domain"/>
    <property type="match status" value="1"/>
</dbReference>
<accession>A0A2P8DDH1</accession>
<dbReference type="SUPFAM" id="SSF49452">
    <property type="entry name" value="Starch-binding domain-like"/>
    <property type="match status" value="1"/>
</dbReference>
<dbReference type="RefSeq" id="WP_106521916.1">
    <property type="nucleotide sequence ID" value="NZ_PYGD01000001.1"/>
</dbReference>
<evidence type="ECO:0000256" key="6">
    <source>
        <dbReference type="ARBA" id="ARBA00023136"/>
    </source>
</evidence>
<dbReference type="Gene3D" id="2.60.40.1120">
    <property type="entry name" value="Carboxypeptidase-like, regulatory domain"/>
    <property type="match status" value="1"/>
</dbReference>
<dbReference type="GO" id="GO:0030246">
    <property type="term" value="F:carbohydrate binding"/>
    <property type="evidence" value="ECO:0007669"/>
    <property type="project" value="InterPro"/>
</dbReference>
<dbReference type="Gene3D" id="2.170.130.10">
    <property type="entry name" value="TonB-dependent receptor, plug domain"/>
    <property type="match status" value="1"/>
</dbReference>
<dbReference type="Pfam" id="PF07715">
    <property type="entry name" value="Plug"/>
    <property type="match status" value="1"/>
</dbReference>
<dbReference type="PANTHER" id="PTHR30069:SF29">
    <property type="entry name" value="HEMOGLOBIN AND HEMOGLOBIN-HAPTOGLOBIN-BINDING PROTEIN 1-RELATED"/>
    <property type="match status" value="1"/>
</dbReference>
<evidence type="ECO:0000259" key="10">
    <source>
        <dbReference type="Pfam" id="PF07715"/>
    </source>
</evidence>
<evidence type="ECO:0000313" key="12">
    <source>
        <dbReference type="Proteomes" id="UP000240572"/>
    </source>
</evidence>
<keyword evidence="2 8" id="KW-0813">Transport</keyword>
<dbReference type="PANTHER" id="PTHR30069">
    <property type="entry name" value="TONB-DEPENDENT OUTER MEMBRANE RECEPTOR"/>
    <property type="match status" value="1"/>
</dbReference>
<dbReference type="Pfam" id="PF13620">
    <property type="entry name" value="CarboxypepD_reg"/>
    <property type="match status" value="1"/>
</dbReference>
<evidence type="ECO:0000256" key="7">
    <source>
        <dbReference type="ARBA" id="ARBA00023237"/>
    </source>
</evidence>
<comment type="subcellular location">
    <subcellularLocation>
        <location evidence="1 8">Cell outer membrane</location>
        <topology evidence="1 8">Multi-pass membrane protein</topology>
    </subcellularLocation>
</comment>
<dbReference type="GO" id="GO:0015344">
    <property type="term" value="F:siderophore uptake transmembrane transporter activity"/>
    <property type="evidence" value="ECO:0007669"/>
    <property type="project" value="TreeGrafter"/>
</dbReference>
<dbReference type="AlphaFoldDB" id="A0A2P8DDH1"/>
<evidence type="ECO:0000313" key="11">
    <source>
        <dbReference type="EMBL" id="PSK95252.1"/>
    </source>
</evidence>
<dbReference type="Proteomes" id="UP000240572">
    <property type="component" value="Unassembled WGS sequence"/>
</dbReference>
<proteinExistence type="inferred from homology"/>
<feature type="chain" id="PRO_5015150256" evidence="9">
    <location>
        <begin position="21"/>
        <end position="789"/>
    </location>
</feature>
<dbReference type="EMBL" id="PYGD01000001">
    <property type="protein sequence ID" value="PSK95252.1"/>
    <property type="molecule type" value="Genomic_DNA"/>
</dbReference>
<evidence type="ECO:0000256" key="2">
    <source>
        <dbReference type="ARBA" id="ARBA00022448"/>
    </source>
</evidence>
<organism evidence="11 12">
    <name type="scientific">Taibaiella chishuiensis</name>
    <dbReference type="NCBI Taxonomy" id="1434707"/>
    <lineage>
        <taxon>Bacteria</taxon>
        <taxon>Pseudomonadati</taxon>
        <taxon>Bacteroidota</taxon>
        <taxon>Chitinophagia</taxon>
        <taxon>Chitinophagales</taxon>
        <taxon>Chitinophagaceae</taxon>
        <taxon>Taibaiella</taxon>
    </lineage>
</organism>
<keyword evidence="7 8" id="KW-0998">Cell outer membrane</keyword>
<evidence type="ECO:0000256" key="1">
    <source>
        <dbReference type="ARBA" id="ARBA00004571"/>
    </source>
</evidence>
<evidence type="ECO:0000256" key="9">
    <source>
        <dbReference type="SAM" id="SignalP"/>
    </source>
</evidence>
<evidence type="ECO:0000256" key="4">
    <source>
        <dbReference type="ARBA" id="ARBA00022692"/>
    </source>
</evidence>
<keyword evidence="12" id="KW-1185">Reference proteome</keyword>
<gene>
    <name evidence="11" type="ORF">B0I18_1011418</name>
</gene>